<accession>A0A2H3CZP0</accession>
<reference evidence="2" key="1">
    <citation type="journal article" date="2017" name="Nat. Ecol. Evol.">
        <title>Genome expansion and lineage-specific genetic innovations in the forest pathogenic fungi Armillaria.</title>
        <authorList>
            <person name="Sipos G."/>
            <person name="Prasanna A.N."/>
            <person name="Walter M.C."/>
            <person name="O'Connor E."/>
            <person name="Balint B."/>
            <person name="Krizsan K."/>
            <person name="Kiss B."/>
            <person name="Hess J."/>
            <person name="Varga T."/>
            <person name="Slot J."/>
            <person name="Riley R."/>
            <person name="Boka B."/>
            <person name="Rigling D."/>
            <person name="Barry K."/>
            <person name="Lee J."/>
            <person name="Mihaltcheva S."/>
            <person name="LaButti K."/>
            <person name="Lipzen A."/>
            <person name="Waldron R."/>
            <person name="Moloney N.M."/>
            <person name="Sperisen C."/>
            <person name="Kredics L."/>
            <person name="Vagvoelgyi C."/>
            <person name="Patrignani A."/>
            <person name="Fitzpatrick D."/>
            <person name="Nagy I."/>
            <person name="Doyle S."/>
            <person name="Anderson J.B."/>
            <person name="Grigoriev I.V."/>
            <person name="Gueldener U."/>
            <person name="Muensterkoetter M."/>
            <person name="Nagy L.G."/>
        </authorList>
    </citation>
    <scope>NUCLEOTIDE SEQUENCE [LARGE SCALE GENOMIC DNA]</scope>
    <source>
        <strain evidence="2">Ar21-2</strain>
    </source>
</reference>
<keyword evidence="2" id="KW-1185">Reference proteome</keyword>
<dbReference type="OMA" id="FEADSME"/>
<evidence type="ECO:0000313" key="2">
    <source>
        <dbReference type="Proteomes" id="UP000217790"/>
    </source>
</evidence>
<dbReference type="Proteomes" id="UP000217790">
    <property type="component" value="Unassembled WGS sequence"/>
</dbReference>
<dbReference type="EMBL" id="KZ293720">
    <property type="protein sequence ID" value="PBK82227.1"/>
    <property type="molecule type" value="Genomic_DNA"/>
</dbReference>
<organism evidence="1 2">
    <name type="scientific">Armillaria gallica</name>
    <name type="common">Bulbous honey fungus</name>
    <name type="synonym">Armillaria bulbosa</name>
    <dbReference type="NCBI Taxonomy" id="47427"/>
    <lineage>
        <taxon>Eukaryota</taxon>
        <taxon>Fungi</taxon>
        <taxon>Dikarya</taxon>
        <taxon>Basidiomycota</taxon>
        <taxon>Agaricomycotina</taxon>
        <taxon>Agaricomycetes</taxon>
        <taxon>Agaricomycetidae</taxon>
        <taxon>Agaricales</taxon>
        <taxon>Marasmiineae</taxon>
        <taxon>Physalacriaceae</taxon>
        <taxon>Armillaria</taxon>
    </lineage>
</organism>
<evidence type="ECO:0000313" key="1">
    <source>
        <dbReference type="EMBL" id="PBK82227.1"/>
    </source>
</evidence>
<gene>
    <name evidence="1" type="ORF">ARMGADRAFT_1038825</name>
</gene>
<name>A0A2H3CZP0_ARMGA</name>
<dbReference type="AlphaFoldDB" id="A0A2H3CZP0"/>
<dbReference type="InParanoid" id="A0A2H3CZP0"/>
<proteinExistence type="predicted"/>
<sequence length="121" mass="13614">MSSRFCTTIFVQNGHGTMRLLLLSCDWEQAKLDPVAKECAGLGAEAFLLRASKQALGSRWRVFARMTGPKFGRVNEMKKVTPRRSRRLRPFPFEADSMELVVVPDAEFKESMDSVDDNEGG</sequence>
<protein>
    <submittedName>
        <fullName evidence="1">Uncharacterized protein</fullName>
    </submittedName>
</protein>